<dbReference type="InterPro" id="IPR036291">
    <property type="entry name" value="NAD(P)-bd_dom_sf"/>
</dbReference>
<dbReference type="PANTHER" id="PTHR43658:SF8">
    <property type="entry name" value="17-BETA-HYDROXYSTEROID DEHYDROGENASE 14-RELATED"/>
    <property type="match status" value="1"/>
</dbReference>
<protein>
    <submittedName>
        <fullName evidence="3">Uncharacterized protein</fullName>
    </submittedName>
</protein>
<evidence type="ECO:0000313" key="3">
    <source>
        <dbReference type="EMBL" id="TMS34948.1"/>
    </source>
</evidence>
<evidence type="ECO:0000256" key="1">
    <source>
        <dbReference type="ARBA" id="ARBA00023002"/>
    </source>
</evidence>
<gene>
    <name evidence="3" type="ORF">L596_002441</name>
</gene>
<dbReference type="CDD" id="cd05369">
    <property type="entry name" value="TER_DECR_SDR_a"/>
    <property type="match status" value="1"/>
</dbReference>
<reference evidence="3 4" key="1">
    <citation type="journal article" date="2015" name="Genome Biol.">
        <title>Comparative genomics of Steinernema reveals deeply conserved gene regulatory networks.</title>
        <authorList>
            <person name="Dillman A.R."/>
            <person name="Macchietto M."/>
            <person name="Porter C.F."/>
            <person name="Rogers A."/>
            <person name="Williams B."/>
            <person name="Antoshechkin I."/>
            <person name="Lee M.M."/>
            <person name="Goodwin Z."/>
            <person name="Lu X."/>
            <person name="Lewis E.E."/>
            <person name="Goodrich-Blair H."/>
            <person name="Stock S.P."/>
            <person name="Adams B.J."/>
            <person name="Sternberg P.W."/>
            <person name="Mortazavi A."/>
        </authorList>
    </citation>
    <scope>NUCLEOTIDE SEQUENCE [LARGE SCALE GENOMIC DNA]</scope>
    <source>
        <strain evidence="3 4">ALL</strain>
    </source>
</reference>
<proteinExistence type="predicted"/>
<dbReference type="Gene3D" id="3.40.50.720">
    <property type="entry name" value="NAD(P)-binding Rossmann-like Domain"/>
    <property type="match status" value="1"/>
</dbReference>
<dbReference type="InterPro" id="IPR002347">
    <property type="entry name" value="SDR_fam"/>
</dbReference>
<keyword evidence="4" id="KW-1185">Reference proteome</keyword>
<evidence type="ECO:0000256" key="2">
    <source>
        <dbReference type="SAM" id="Phobius"/>
    </source>
</evidence>
<dbReference type="GO" id="GO:0005739">
    <property type="term" value="C:mitochondrion"/>
    <property type="evidence" value="ECO:0007669"/>
    <property type="project" value="TreeGrafter"/>
</dbReference>
<name>A0A4U8UT65_STECR</name>
<dbReference type="PANTHER" id="PTHR43658">
    <property type="entry name" value="SHORT-CHAIN DEHYDROGENASE/REDUCTASE"/>
    <property type="match status" value="1"/>
</dbReference>
<keyword evidence="2" id="KW-0472">Membrane</keyword>
<dbReference type="OrthoDB" id="1888931at2759"/>
<organism evidence="3 4">
    <name type="scientific">Steinernema carpocapsae</name>
    <name type="common">Entomopathogenic nematode</name>
    <dbReference type="NCBI Taxonomy" id="34508"/>
    <lineage>
        <taxon>Eukaryota</taxon>
        <taxon>Metazoa</taxon>
        <taxon>Ecdysozoa</taxon>
        <taxon>Nematoda</taxon>
        <taxon>Chromadorea</taxon>
        <taxon>Rhabditida</taxon>
        <taxon>Tylenchina</taxon>
        <taxon>Panagrolaimomorpha</taxon>
        <taxon>Strongyloidoidea</taxon>
        <taxon>Steinernematidae</taxon>
        <taxon>Steinernema</taxon>
    </lineage>
</organism>
<dbReference type="PRINTS" id="PR00081">
    <property type="entry name" value="GDHRDH"/>
</dbReference>
<keyword evidence="2" id="KW-1133">Transmembrane helix</keyword>
<dbReference type="EMBL" id="AZBU02000001">
    <property type="protein sequence ID" value="TMS34948.1"/>
    <property type="molecule type" value="Genomic_DNA"/>
</dbReference>
<reference evidence="3 4" key="2">
    <citation type="journal article" date="2019" name="G3 (Bethesda)">
        <title>Hybrid Assembly of the Genome of the Entomopathogenic Nematode Steinernema carpocapsae Identifies the X-Chromosome.</title>
        <authorList>
            <person name="Serra L."/>
            <person name="Macchietto M."/>
            <person name="Macias-Munoz A."/>
            <person name="McGill C.J."/>
            <person name="Rodriguez I.M."/>
            <person name="Rodriguez B."/>
            <person name="Murad R."/>
            <person name="Mortazavi A."/>
        </authorList>
    </citation>
    <scope>NUCLEOTIDE SEQUENCE [LARGE SCALE GENOMIC DNA]</scope>
    <source>
        <strain evidence="3 4">ALL</strain>
    </source>
</reference>
<keyword evidence="2" id="KW-0812">Transmembrane</keyword>
<accession>A0A4U8UT65</accession>
<evidence type="ECO:0000313" key="4">
    <source>
        <dbReference type="Proteomes" id="UP000298663"/>
    </source>
</evidence>
<comment type="caution">
    <text evidence="3">The sequence shown here is derived from an EMBL/GenBank/DDBJ whole genome shotgun (WGS) entry which is preliminary data.</text>
</comment>
<dbReference type="Proteomes" id="UP000298663">
    <property type="component" value="Unassembled WGS sequence"/>
</dbReference>
<sequence>MTKKASFASCSCLPRGSLHSSNFLVFVLLRLVFVLFRLAALWFIILQFPFHIKMACKHAAKFFPVMKTPALPEGSMHGKFALVTGGGTGLGRAMATQLSRLGATVAIAGRRTDVLQKTADDIHLETKGKVVPIQMDVSKPEIVTESVNVVEKEFGRLPNIVINNAAGNFIMASERLSANAVRKVVEIVQLGTVNVTTEIDAALLTARRLASKRAHGCAFLNISTPYARSGGPFVMPSAMSKAAVENLTKTLAAEWAQYGMRFNVIAPGPIPTEGAFGRLSNMTMEETVKLMAKTVPTGRCGEPEEIANLAAYMCSDYASWMNGSIIDFDGGQQFLNHGSSFGDFLHKVPKGEWAKIEEVIRKRTGKLKTK</sequence>
<dbReference type="GO" id="GO:0006635">
    <property type="term" value="P:fatty acid beta-oxidation"/>
    <property type="evidence" value="ECO:0007669"/>
    <property type="project" value="TreeGrafter"/>
</dbReference>
<dbReference type="Pfam" id="PF13561">
    <property type="entry name" value="adh_short_C2"/>
    <property type="match status" value="1"/>
</dbReference>
<dbReference type="STRING" id="34508.A0A4U8UT65"/>
<dbReference type="GO" id="GO:0008670">
    <property type="term" value="F:2,4-dienoyl-CoA reductase (NADPH) activity"/>
    <property type="evidence" value="ECO:0007669"/>
    <property type="project" value="TreeGrafter"/>
</dbReference>
<dbReference type="SUPFAM" id="SSF51735">
    <property type="entry name" value="NAD(P)-binding Rossmann-fold domains"/>
    <property type="match status" value="1"/>
</dbReference>
<feature type="transmembrane region" description="Helical" evidence="2">
    <location>
        <begin position="23"/>
        <end position="45"/>
    </location>
</feature>
<keyword evidence="1" id="KW-0560">Oxidoreductase</keyword>
<dbReference type="AlphaFoldDB" id="A0A4U8UT65"/>